<evidence type="ECO:0000259" key="1">
    <source>
        <dbReference type="SMART" id="SM00465"/>
    </source>
</evidence>
<evidence type="ECO:0000313" key="2">
    <source>
        <dbReference type="EMBL" id="HGK24101.1"/>
    </source>
</evidence>
<organism evidence="2">
    <name type="scientific">Dictyoglomus thermophilum</name>
    <dbReference type="NCBI Taxonomy" id="14"/>
    <lineage>
        <taxon>Bacteria</taxon>
        <taxon>Pseudomonadati</taxon>
        <taxon>Dictyoglomota</taxon>
        <taxon>Dictyoglomia</taxon>
        <taxon>Dictyoglomales</taxon>
        <taxon>Dictyoglomaceae</taxon>
        <taxon>Dictyoglomus</taxon>
    </lineage>
</organism>
<gene>
    <name evidence="2" type="ORF">ENU78_06695</name>
</gene>
<name>A0A7C2CVE1_DICTH</name>
<dbReference type="PANTHER" id="PTHR37460:SF1">
    <property type="entry name" value="ENDONUCLEASE III"/>
    <property type="match status" value="1"/>
</dbReference>
<comment type="caution">
    <text evidence="2">The sequence shown here is derived from an EMBL/GenBank/DDBJ whole genome shotgun (WGS) entry which is preliminary data.</text>
</comment>
<sequence>MKGIYVLVVEVKDYIEESIGSLGKLSFEGGLYLYIGSAQSNLELRVKRHLSKNKKLHWHIDYLLKNEKVRIKKVLFNKLDKSWECKIASLIEGKPVPKFGSSDCGCISHLLKVDESQIKFLNNLGFKDFEMGE</sequence>
<protein>
    <submittedName>
        <fullName evidence="2">GIY-YIG nuclease family protein</fullName>
    </submittedName>
</protein>
<dbReference type="EMBL" id="DTDV01000017">
    <property type="protein sequence ID" value="HGK24101.1"/>
    <property type="molecule type" value="Genomic_DNA"/>
</dbReference>
<dbReference type="CDD" id="cd10441">
    <property type="entry name" value="GIY-YIG_COG1833"/>
    <property type="match status" value="1"/>
</dbReference>
<dbReference type="SMART" id="SM00465">
    <property type="entry name" value="GIYc"/>
    <property type="match status" value="1"/>
</dbReference>
<accession>A0A7C2CVE1</accession>
<dbReference type="AlphaFoldDB" id="A0A7C2CVE1"/>
<reference evidence="2" key="1">
    <citation type="journal article" date="2020" name="mSystems">
        <title>Genome- and Community-Level Interaction Insights into Carbon Utilization and Element Cycling Functions of Hydrothermarchaeota in Hydrothermal Sediment.</title>
        <authorList>
            <person name="Zhou Z."/>
            <person name="Liu Y."/>
            <person name="Xu W."/>
            <person name="Pan J."/>
            <person name="Luo Z.H."/>
            <person name="Li M."/>
        </authorList>
    </citation>
    <scope>NUCLEOTIDE SEQUENCE [LARGE SCALE GENOMIC DNA]</scope>
    <source>
        <strain evidence="2">SpSt-70</strain>
    </source>
</reference>
<dbReference type="InterPro" id="IPR002837">
    <property type="entry name" value="DUF123"/>
</dbReference>
<dbReference type="InterPro" id="IPR000305">
    <property type="entry name" value="GIY-YIG_endonuc"/>
</dbReference>
<proteinExistence type="predicted"/>
<dbReference type="RefSeq" id="WP_149122646.1">
    <property type="nucleotide sequence ID" value="NZ_VTFL01000002.1"/>
</dbReference>
<feature type="domain" description="GIY-YIG" evidence="1">
    <location>
        <begin position="19"/>
        <end position="114"/>
    </location>
</feature>
<dbReference type="PANTHER" id="PTHR37460">
    <property type="entry name" value="ENDONUCLEASE III"/>
    <property type="match status" value="1"/>
</dbReference>
<dbReference type="Pfam" id="PF01986">
    <property type="entry name" value="DUF123"/>
    <property type="match status" value="1"/>
</dbReference>